<sequence>MINLCVIFFSLNTYVYYLYQLIYHRTRKVKSEMTTKIYVRERNKVGTGVQEPRYRIAAVTGDRSDIRFSASHFRKTELEAILQGTDCELIYLAPMDEAEHGKKKYSD</sequence>
<dbReference type="HOGENOM" id="CLU_2204137_0_0_2"/>
<dbReference type="Proteomes" id="UP000000365">
    <property type="component" value="Chromosome"/>
</dbReference>
<keyword evidence="1" id="KW-0812">Transmembrane</keyword>
<evidence type="ECO:0000313" key="2">
    <source>
        <dbReference type="EMBL" id="ABN06859.1"/>
    </source>
</evidence>
<gene>
    <name evidence="2" type="ordered locus">Mlab_0687</name>
</gene>
<name>A2SRA3_METLZ</name>
<dbReference type="KEGG" id="mla:Mlab_0687"/>
<accession>A2SRA3</accession>
<proteinExistence type="predicted"/>
<protein>
    <submittedName>
        <fullName evidence="2">Uncharacterized protein</fullName>
    </submittedName>
</protein>
<dbReference type="EMBL" id="CP000559">
    <property type="protein sequence ID" value="ABN06859.1"/>
    <property type="molecule type" value="Genomic_DNA"/>
</dbReference>
<dbReference type="STRING" id="410358.Mlab_0687"/>
<feature type="transmembrane region" description="Helical" evidence="1">
    <location>
        <begin position="6"/>
        <end position="23"/>
    </location>
</feature>
<evidence type="ECO:0000256" key="1">
    <source>
        <dbReference type="SAM" id="Phobius"/>
    </source>
</evidence>
<dbReference type="AlphaFoldDB" id="A2SRA3"/>
<dbReference type="eggNOG" id="arCOG06901">
    <property type="taxonomic scope" value="Archaea"/>
</dbReference>
<organism evidence="2 3">
    <name type="scientific">Methanocorpusculum labreanum (strain ATCC 43576 / DSM 4855 / Z)</name>
    <dbReference type="NCBI Taxonomy" id="410358"/>
    <lineage>
        <taxon>Archaea</taxon>
        <taxon>Methanobacteriati</taxon>
        <taxon>Methanobacteriota</taxon>
        <taxon>Stenosarchaea group</taxon>
        <taxon>Methanomicrobia</taxon>
        <taxon>Methanomicrobiales</taxon>
        <taxon>Methanocorpusculaceae</taxon>
        <taxon>Methanocorpusculum</taxon>
    </lineage>
</organism>
<evidence type="ECO:0000313" key="3">
    <source>
        <dbReference type="Proteomes" id="UP000000365"/>
    </source>
</evidence>
<reference evidence="2 3" key="1">
    <citation type="journal article" date="2009" name="Stand. Genomic Sci.">
        <title>Complete genome sequence of Methanocorpusculum labreanum type strain Z.</title>
        <authorList>
            <person name="Anderson I.J."/>
            <person name="Sieprawska-Lupa M."/>
            <person name="Goltsman E."/>
            <person name="Lapidus A."/>
            <person name="Copeland A."/>
            <person name="Glavina Del Rio T."/>
            <person name="Tice H."/>
            <person name="Dalin E."/>
            <person name="Barry K."/>
            <person name="Pitluck S."/>
            <person name="Hauser L."/>
            <person name="Land M."/>
            <person name="Lucas S."/>
            <person name="Richardson P."/>
            <person name="Whitman W.B."/>
            <person name="Kyrpides N.C."/>
        </authorList>
    </citation>
    <scope>NUCLEOTIDE SEQUENCE [LARGE SCALE GENOMIC DNA]</scope>
    <source>
        <strain evidence="3">ATCC 43576 / DSM 4855 / Z</strain>
    </source>
</reference>
<keyword evidence="1" id="KW-0472">Membrane</keyword>
<keyword evidence="3" id="KW-1185">Reference proteome</keyword>
<keyword evidence="1" id="KW-1133">Transmembrane helix</keyword>